<reference evidence="6" key="1">
    <citation type="submission" date="2021-02" db="EMBL/GenBank/DDBJ databases">
        <authorList>
            <person name="Nowell W R."/>
        </authorList>
    </citation>
    <scope>NUCLEOTIDE SEQUENCE</scope>
</reference>
<comment type="similarity">
    <text evidence="1">Belongs to the dynein light chain Tctex-type family.</text>
</comment>
<dbReference type="EMBL" id="CAJNRG010010787">
    <property type="protein sequence ID" value="CAF2125971.1"/>
    <property type="molecule type" value="Genomic_DNA"/>
</dbReference>
<name>A0A819SCV3_9BILA</name>
<proteinExistence type="inferred from homology"/>
<evidence type="ECO:0000313" key="3">
    <source>
        <dbReference type="EMBL" id="CAF2084963.1"/>
    </source>
</evidence>
<evidence type="ECO:0000256" key="2">
    <source>
        <dbReference type="SAM" id="MobiDB-lite"/>
    </source>
</evidence>
<dbReference type="EMBL" id="CAJOBF010002876">
    <property type="protein sequence ID" value="CAF4060884.1"/>
    <property type="molecule type" value="Genomic_DNA"/>
</dbReference>
<dbReference type="InterPro" id="IPR038586">
    <property type="entry name" value="Tctex-1-like_sf"/>
</dbReference>
<dbReference type="Gene3D" id="3.30.1140.40">
    <property type="entry name" value="Tctex-1"/>
    <property type="match status" value="1"/>
</dbReference>
<evidence type="ECO:0000313" key="5">
    <source>
        <dbReference type="EMBL" id="CAF3841653.1"/>
    </source>
</evidence>
<evidence type="ECO:0000313" key="6">
    <source>
        <dbReference type="EMBL" id="CAF4060884.1"/>
    </source>
</evidence>
<dbReference type="Proteomes" id="UP000663887">
    <property type="component" value="Unassembled WGS sequence"/>
</dbReference>
<dbReference type="Proteomes" id="UP000676336">
    <property type="component" value="Unassembled WGS sequence"/>
</dbReference>
<sequence length="266" mass="30110">MMSDEKSTVQQRYLNENFPRLKPIDENSNADEQKLQQQVKHRSSYFLPPIKQSTAPSLTMSNSSADGLGSEITHRSTMYDIVKRVMLRQDSSASTGSSKTLLAGFRPKRISLFDHIHSRIDTGLSRPEIIVKKDMDTYQLTPTRQIKWSLLKQSIERDLAICKLTQQMQFNSGQRYSILLNTVVHSVKSKVKQFLASTSSSDDERYKIVVNVTVFPKTATGLCIDARCLWNTATDNSITVQMKGVDCNILIVAYVFYTDLGAILHH</sequence>
<protein>
    <submittedName>
        <fullName evidence="6">Uncharacterized protein</fullName>
    </submittedName>
</protein>
<dbReference type="EMBL" id="CAJOBI010000725">
    <property type="protein sequence ID" value="CAF3841653.1"/>
    <property type="molecule type" value="Genomic_DNA"/>
</dbReference>
<gene>
    <name evidence="3" type="ORF">MBJ925_LOCUS19348</name>
    <name evidence="5" type="ORF">SMN809_LOCUS3479</name>
    <name evidence="6" type="ORF">UXM345_LOCUS19826</name>
    <name evidence="4" type="ORF">XDN619_LOCUS23764</name>
</gene>
<dbReference type="EMBL" id="CAJNRE010009758">
    <property type="protein sequence ID" value="CAF2084963.1"/>
    <property type="molecule type" value="Genomic_DNA"/>
</dbReference>
<organism evidence="6 7">
    <name type="scientific">Rotaria magnacalcarata</name>
    <dbReference type="NCBI Taxonomy" id="392030"/>
    <lineage>
        <taxon>Eukaryota</taxon>
        <taxon>Metazoa</taxon>
        <taxon>Spiralia</taxon>
        <taxon>Gnathifera</taxon>
        <taxon>Rotifera</taxon>
        <taxon>Eurotatoria</taxon>
        <taxon>Bdelloidea</taxon>
        <taxon>Philodinida</taxon>
        <taxon>Philodinidae</taxon>
        <taxon>Rotaria</taxon>
    </lineage>
</organism>
<evidence type="ECO:0000313" key="4">
    <source>
        <dbReference type="EMBL" id="CAF2125971.1"/>
    </source>
</evidence>
<dbReference type="AlphaFoldDB" id="A0A819SCV3"/>
<dbReference type="Proteomes" id="UP000663824">
    <property type="component" value="Unassembled WGS sequence"/>
</dbReference>
<comment type="caution">
    <text evidence="6">The sequence shown here is derived from an EMBL/GenBank/DDBJ whole genome shotgun (WGS) entry which is preliminary data.</text>
</comment>
<evidence type="ECO:0000313" key="7">
    <source>
        <dbReference type="Proteomes" id="UP000663842"/>
    </source>
</evidence>
<dbReference type="InterPro" id="IPR005334">
    <property type="entry name" value="Tctex-1-like"/>
</dbReference>
<evidence type="ECO:0000256" key="1">
    <source>
        <dbReference type="ARBA" id="ARBA00005361"/>
    </source>
</evidence>
<dbReference type="Proteomes" id="UP000663842">
    <property type="component" value="Unassembled WGS sequence"/>
</dbReference>
<dbReference type="CDD" id="cd21451">
    <property type="entry name" value="DLC-like_TCTEX1D"/>
    <property type="match status" value="1"/>
</dbReference>
<feature type="region of interest" description="Disordered" evidence="2">
    <location>
        <begin position="1"/>
        <end position="69"/>
    </location>
</feature>
<dbReference type="Pfam" id="PF03645">
    <property type="entry name" value="Tctex-1"/>
    <property type="match status" value="1"/>
</dbReference>
<accession>A0A819SCV3</accession>
<feature type="compositionally biased region" description="Polar residues" evidence="2">
    <location>
        <begin position="51"/>
        <end position="65"/>
    </location>
</feature>